<dbReference type="OrthoDB" id="2925159at2759"/>
<protein>
    <submittedName>
        <fullName evidence="2">Uncharacterized protein</fullName>
    </submittedName>
</protein>
<reference evidence="2" key="1">
    <citation type="journal article" date="2021" name="Genome Biol. Evol.">
        <title>The assembled and annotated genome of the fairy-ring fungus Marasmius oreades.</title>
        <authorList>
            <person name="Hiltunen M."/>
            <person name="Ament-Velasquez S.L."/>
            <person name="Johannesson H."/>
        </authorList>
    </citation>
    <scope>NUCLEOTIDE SEQUENCE</scope>
    <source>
        <strain evidence="2">03SP1</strain>
    </source>
</reference>
<proteinExistence type="predicted"/>
<feature type="compositionally biased region" description="Low complexity" evidence="1">
    <location>
        <begin position="393"/>
        <end position="410"/>
    </location>
</feature>
<feature type="compositionally biased region" description="Low complexity" evidence="1">
    <location>
        <begin position="272"/>
        <end position="281"/>
    </location>
</feature>
<organism evidence="2 3">
    <name type="scientific">Marasmius oreades</name>
    <name type="common">fairy-ring Marasmius</name>
    <dbReference type="NCBI Taxonomy" id="181124"/>
    <lineage>
        <taxon>Eukaryota</taxon>
        <taxon>Fungi</taxon>
        <taxon>Dikarya</taxon>
        <taxon>Basidiomycota</taxon>
        <taxon>Agaricomycotina</taxon>
        <taxon>Agaricomycetes</taxon>
        <taxon>Agaricomycetidae</taxon>
        <taxon>Agaricales</taxon>
        <taxon>Marasmiineae</taxon>
        <taxon>Marasmiaceae</taxon>
        <taxon>Marasmius</taxon>
    </lineage>
</organism>
<feature type="region of interest" description="Disordered" evidence="1">
    <location>
        <begin position="266"/>
        <end position="319"/>
    </location>
</feature>
<feature type="compositionally biased region" description="Basic and acidic residues" evidence="1">
    <location>
        <begin position="12"/>
        <end position="21"/>
    </location>
</feature>
<feature type="compositionally biased region" description="Low complexity" evidence="1">
    <location>
        <begin position="191"/>
        <end position="205"/>
    </location>
</feature>
<feature type="compositionally biased region" description="Basic and acidic residues" evidence="1">
    <location>
        <begin position="298"/>
        <end position="309"/>
    </location>
</feature>
<feature type="region of interest" description="Disordered" evidence="1">
    <location>
        <begin position="229"/>
        <end position="251"/>
    </location>
</feature>
<accession>A0A9P8ACH7</accession>
<feature type="compositionally biased region" description="Polar residues" evidence="1">
    <location>
        <begin position="229"/>
        <end position="245"/>
    </location>
</feature>
<feature type="region of interest" description="Disordered" evidence="1">
    <location>
        <begin position="392"/>
        <end position="422"/>
    </location>
</feature>
<keyword evidence="3" id="KW-1185">Reference proteome</keyword>
<name>A0A9P8ACH7_9AGAR</name>
<dbReference type="KEGG" id="more:E1B28_004103"/>
<evidence type="ECO:0000313" key="3">
    <source>
        <dbReference type="Proteomes" id="UP001049176"/>
    </source>
</evidence>
<dbReference type="EMBL" id="CM032182">
    <property type="protein sequence ID" value="KAG7096689.1"/>
    <property type="molecule type" value="Genomic_DNA"/>
</dbReference>
<evidence type="ECO:0000256" key="1">
    <source>
        <dbReference type="SAM" id="MobiDB-lite"/>
    </source>
</evidence>
<sequence length="463" mass="51521">MPLGEPAISTYFERKRKENVRPTKRKRGDAETTITTDRSCSPSPKRQKQRTSVHPRRQVFNDKDSYVNRPPTTSSRSPVLPLPKRTSISPTHVHTLSAAKYPTPKSTVKNTNTRRESQVIDLTNDDEPSSSLSRSFTIRSPVRRSRLVTPKTPIRRRRVPSDIVPETPSHKVSPVRPLHLAIPSRRSTTQSLSEEGSSVSTSLEGIAPSSQPKDLEEITSQLQEFVASKSSLGRGSSEIVPSSQSQEREFDPSYFATLRARRLTLEDQDIVPSSQSQSQPQYWPREANHESTGNNGNEPKEFDLPDRSPDISFSSNSLQRSDSNVSFIMPIEDTDISSLFEGDPMFLAAQDVAAEDVPPLKPLSQAISATESDSGDEEWLQNVGDRTAIGHAVSQRPQQSSPPRSVYRSQEPVESRGFVASRSCTPEWPSQLTLTGCDVDSSQWSLPQDATDFLDMVESRPRV</sequence>
<gene>
    <name evidence="2" type="ORF">E1B28_004103</name>
</gene>
<dbReference type="AlphaFoldDB" id="A0A9P8ACH7"/>
<feature type="compositionally biased region" description="Polar residues" evidence="1">
    <location>
        <begin position="32"/>
        <end position="44"/>
    </location>
</feature>
<feature type="region of interest" description="Disordered" evidence="1">
    <location>
        <begin position="1"/>
        <end position="118"/>
    </location>
</feature>
<dbReference type="GeneID" id="66073179"/>
<evidence type="ECO:0000313" key="2">
    <source>
        <dbReference type="EMBL" id="KAG7096689.1"/>
    </source>
</evidence>
<comment type="caution">
    <text evidence="2">The sequence shown here is derived from an EMBL/GenBank/DDBJ whole genome shotgun (WGS) entry which is preliminary data.</text>
</comment>
<dbReference type="RefSeq" id="XP_043013159.1">
    <property type="nucleotide sequence ID" value="XM_043148560.1"/>
</dbReference>
<feature type="compositionally biased region" description="Basic residues" evidence="1">
    <location>
        <begin position="45"/>
        <end position="57"/>
    </location>
</feature>
<dbReference type="Proteomes" id="UP001049176">
    <property type="component" value="Chromosome 2"/>
</dbReference>
<feature type="region of interest" description="Disordered" evidence="1">
    <location>
        <begin position="150"/>
        <end position="214"/>
    </location>
</feature>